<organism evidence="1 2">
    <name type="scientific">Mycobacterium tuberculosis</name>
    <dbReference type="NCBI Taxonomy" id="1773"/>
    <lineage>
        <taxon>Bacteria</taxon>
        <taxon>Bacillati</taxon>
        <taxon>Actinomycetota</taxon>
        <taxon>Actinomycetes</taxon>
        <taxon>Mycobacteriales</taxon>
        <taxon>Mycobacteriaceae</taxon>
        <taxon>Mycobacterium</taxon>
        <taxon>Mycobacterium tuberculosis complex</taxon>
    </lineage>
</organism>
<dbReference type="Proteomes" id="UP000048289">
    <property type="component" value="Unassembled WGS sequence"/>
</dbReference>
<dbReference type="EMBL" id="CFOE01000750">
    <property type="protein sequence ID" value="CFE45401.1"/>
    <property type="molecule type" value="Genomic_DNA"/>
</dbReference>
<dbReference type="AlphaFoldDB" id="A0A655E487"/>
<gene>
    <name evidence="1" type="ORF">ERS007681_03824</name>
</gene>
<name>A0A655E487_MYCTX</name>
<accession>A0A655E487</accession>
<sequence>MCPGESVEKRLCPAVHVVGEHLASQRPHSPPARLLRLVERFLYPVLDAFQVVRVDQVCVPEFGCGPGEFAEHQGTAKIAAASDVLLGHQVHPVA</sequence>
<reference evidence="1 2" key="1">
    <citation type="submission" date="2015-03" db="EMBL/GenBank/DDBJ databases">
        <authorList>
            <consortium name="Pathogen Informatics"/>
        </authorList>
    </citation>
    <scope>NUCLEOTIDE SEQUENCE [LARGE SCALE GENOMIC DNA]</scope>
    <source>
        <strain evidence="1 2">G09901357</strain>
    </source>
</reference>
<proteinExistence type="predicted"/>
<protein>
    <submittedName>
        <fullName evidence="1">Uncharacterized protein</fullName>
    </submittedName>
</protein>
<evidence type="ECO:0000313" key="1">
    <source>
        <dbReference type="EMBL" id="CFE45401.1"/>
    </source>
</evidence>
<evidence type="ECO:0000313" key="2">
    <source>
        <dbReference type="Proteomes" id="UP000048289"/>
    </source>
</evidence>